<keyword evidence="6" id="KW-1185">Reference proteome</keyword>
<organism evidence="5 6">
    <name type="scientific">Actinoallomurus vinaceus</name>
    <dbReference type="NCBI Taxonomy" id="1080074"/>
    <lineage>
        <taxon>Bacteria</taxon>
        <taxon>Bacillati</taxon>
        <taxon>Actinomycetota</taxon>
        <taxon>Actinomycetes</taxon>
        <taxon>Streptosporangiales</taxon>
        <taxon>Thermomonosporaceae</taxon>
        <taxon>Actinoallomurus</taxon>
    </lineage>
</organism>
<evidence type="ECO:0000313" key="6">
    <source>
        <dbReference type="Proteomes" id="UP001501442"/>
    </source>
</evidence>
<dbReference type="Gene3D" id="3.40.50.2300">
    <property type="match status" value="2"/>
</dbReference>
<accession>A0ABP8UMG2</accession>
<keyword evidence="2 5" id="KW-0238">DNA-binding</keyword>
<dbReference type="RefSeq" id="WP_345438395.1">
    <property type="nucleotide sequence ID" value="NZ_BAABHK010000015.1"/>
</dbReference>
<evidence type="ECO:0000256" key="2">
    <source>
        <dbReference type="ARBA" id="ARBA00023125"/>
    </source>
</evidence>
<dbReference type="PANTHER" id="PTHR30146">
    <property type="entry name" value="LACI-RELATED TRANSCRIPTIONAL REPRESSOR"/>
    <property type="match status" value="1"/>
</dbReference>
<evidence type="ECO:0000256" key="1">
    <source>
        <dbReference type="ARBA" id="ARBA00023015"/>
    </source>
</evidence>
<gene>
    <name evidence="5" type="ORF">GCM10023196_080980</name>
</gene>
<dbReference type="GO" id="GO:0003677">
    <property type="term" value="F:DNA binding"/>
    <property type="evidence" value="ECO:0007669"/>
    <property type="project" value="UniProtKB-KW"/>
</dbReference>
<dbReference type="InterPro" id="IPR010982">
    <property type="entry name" value="Lambda_DNA-bd_dom_sf"/>
</dbReference>
<evidence type="ECO:0000256" key="3">
    <source>
        <dbReference type="ARBA" id="ARBA00023163"/>
    </source>
</evidence>
<dbReference type="Pfam" id="PF13377">
    <property type="entry name" value="Peripla_BP_3"/>
    <property type="match status" value="1"/>
</dbReference>
<dbReference type="PROSITE" id="PS50932">
    <property type="entry name" value="HTH_LACI_2"/>
    <property type="match status" value="1"/>
</dbReference>
<dbReference type="PANTHER" id="PTHR30146:SF109">
    <property type="entry name" value="HTH-TYPE TRANSCRIPTIONAL REGULATOR GALS"/>
    <property type="match status" value="1"/>
</dbReference>
<name>A0ABP8UMG2_9ACTN</name>
<dbReference type="SMART" id="SM00354">
    <property type="entry name" value="HTH_LACI"/>
    <property type="match status" value="1"/>
</dbReference>
<dbReference type="InterPro" id="IPR000843">
    <property type="entry name" value="HTH_LacI"/>
</dbReference>
<dbReference type="CDD" id="cd06267">
    <property type="entry name" value="PBP1_LacI_sugar_binding-like"/>
    <property type="match status" value="1"/>
</dbReference>
<sequence>MAQGPTITTIAARAGVSIASVSRVLNGLPTREDTVRKVMAAADELGYVPNAVARSLKSNRTHQVAFAMADIGNPTYVAMVREVQPVLKTAGYRLVLHSTGGDVDDEVDVLRRLGERYADGLIISPLRGITGKHLDLLTAAPAPTVVIGSIPEGTPVDNVRTDSRAGVRLALEHLYGLGRRSIGFLNGPLDTVPGAARDAAYADALDGLGLPYDPDLVEVGDFYRAEGAEAARRLLERSRPDAILCANDLIALGALDVLRAERLRVPEDVALVGMDDTELATAAWPTLTSVGLGSAERGRRAAELLLDRLDNGVAEPRIVTVEPTLAVRASTEGAA</sequence>
<evidence type="ECO:0000259" key="4">
    <source>
        <dbReference type="PROSITE" id="PS50932"/>
    </source>
</evidence>
<dbReference type="Gene3D" id="1.10.260.40">
    <property type="entry name" value="lambda repressor-like DNA-binding domains"/>
    <property type="match status" value="1"/>
</dbReference>
<keyword evidence="3" id="KW-0804">Transcription</keyword>
<comment type="caution">
    <text evidence="5">The sequence shown here is derived from an EMBL/GenBank/DDBJ whole genome shotgun (WGS) entry which is preliminary data.</text>
</comment>
<dbReference type="SUPFAM" id="SSF53822">
    <property type="entry name" value="Periplasmic binding protein-like I"/>
    <property type="match status" value="1"/>
</dbReference>
<dbReference type="CDD" id="cd01392">
    <property type="entry name" value="HTH_LacI"/>
    <property type="match status" value="1"/>
</dbReference>
<dbReference type="Proteomes" id="UP001501442">
    <property type="component" value="Unassembled WGS sequence"/>
</dbReference>
<reference evidence="6" key="1">
    <citation type="journal article" date="2019" name="Int. J. Syst. Evol. Microbiol.">
        <title>The Global Catalogue of Microorganisms (GCM) 10K type strain sequencing project: providing services to taxonomists for standard genome sequencing and annotation.</title>
        <authorList>
            <consortium name="The Broad Institute Genomics Platform"/>
            <consortium name="The Broad Institute Genome Sequencing Center for Infectious Disease"/>
            <person name="Wu L."/>
            <person name="Ma J."/>
        </authorList>
    </citation>
    <scope>NUCLEOTIDE SEQUENCE [LARGE SCALE GENOMIC DNA]</scope>
    <source>
        <strain evidence="6">JCM 17939</strain>
    </source>
</reference>
<proteinExistence type="predicted"/>
<dbReference type="InterPro" id="IPR028082">
    <property type="entry name" value="Peripla_BP_I"/>
</dbReference>
<feature type="domain" description="HTH lacI-type" evidence="4">
    <location>
        <begin position="5"/>
        <end position="58"/>
    </location>
</feature>
<dbReference type="InterPro" id="IPR046335">
    <property type="entry name" value="LacI/GalR-like_sensor"/>
</dbReference>
<evidence type="ECO:0000313" key="5">
    <source>
        <dbReference type="EMBL" id="GAA4635446.1"/>
    </source>
</evidence>
<keyword evidence="1" id="KW-0805">Transcription regulation</keyword>
<dbReference type="EMBL" id="BAABHK010000015">
    <property type="protein sequence ID" value="GAA4635446.1"/>
    <property type="molecule type" value="Genomic_DNA"/>
</dbReference>
<dbReference type="SUPFAM" id="SSF47413">
    <property type="entry name" value="lambda repressor-like DNA-binding domains"/>
    <property type="match status" value="1"/>
</dbReference>
<dbReference type="Pfam" id="PF00356">
    <property type="entry name" value="LacI"/>
    <property type="match status" value="1"/>
</dbReference>
<protein>
    <submittedName>
        <fullName evidence="5">LacI family DNA-binding transcriptional regulator</fullName>
    </submittedName>
</protein>